<evidence type="ECO:0000313" key="2">
    <source>
        <dbReference type="Proteomes" id="UP000422232"/>
    </source>
</evidence>
<dbReference type="PANTHER" id="PTHR43252">
    <property type="entry name" value="TRANSCRIPTIONAL REGULATOR YQJI"/>
    <property type="match status" value="1"/>
</dbReference>
<accession>A0A9Q6PYZ8</accession>
<dbReference type="InterPro" id="IPR018309">
    <property type="entry name" value="Tscrpt_reg_PadR_C"/>
</dbReference>
<organism evidence="1 2">
    <name type="scientific">Piscirickettsia salmonis</name>
    <dbReference type="NCBI Taxonomy" id="1238"/>
    <lineage>
        <taxon>Bacteria</taxon>
        <taxon>Pseudomonadati</taxon>
        <taxon>Pseudomonadota</taxon>
        <taxon>Gammaproteobacteria</taxon>
        <taxon>Thiotrichales</taxon>
        <taxon>Piscirickettsiaceae</taxon>
        <taxon>Piscirickettsia</taxon>
    </lineage>
</organism>
<dbReference type="Gene3D" id="1.10.10.10">
    <property type="entry name" value="Winged helix-like DNA-binding domain superfamily/Winged helix DNA-binding domain"/>
    <property type="match status" value="1"/>
</dbReference>
<evidence type="ECO:0000313" key="1">
    <source>
        <dbReference type="EMBL" id="QGO04285.1"/>
    </source>
</evidence>
<dbReference type="PANTHER" id="PTHR43252:SF6">
    <property type="entry name" value="NEGATIVE TRANSCRIPTION REGULATOR PADR"/>
    <property type="match status" value="1"/>
</dbReference>
<dbReference type="InterPro" id="IPR005149">
    <property type="entry name" value="Tscrpt_reg_PadR_N"/>
</dbReference>
<dbReference type="SUPFAM" id="SSF46785">
    <property type="entry name" value="Winged helix' DNA-binding domain"/>
    <property type="match status" value="1"/>
</dbReference>
<dbReference type="Gene3D" id="6.10.140.190">
    <property type="match status" value="1"/>
</dbReference>
<dbReference type="GeneID" id="66739343"/>
<dbReference type="Proteomes" id="UP000422232">
    <property type="component" value="Chromosome"/>
</dbReference>
<dbReference type="EMBL" id="CP038908">
    <property type="protein sequence ID" value="QGO04285.1"/>
    <property type="molecule type" value="Genomic_DNA"/>
</dbReference>
<dbReference type="RefSeq" id="WP_075273381.1">
    <property type="nucleotide sequence ID" value="NZ_CP012413.1"/>
</dbReference>
<sequence length="189" mass="21905">MAKESKSRYAILGVLSHRGELSGYDIKQFLLERACYFWAESESQIYPSLKRLMAEELVTCREDAHGARARKLYKITESGLIALQAWLKAPSIKYQIRDELILKLFFGCHVEPAIMIEHLQAARRREIEFLYLVNRALDNNIDHCLEGMPQHEYVRAVARGGQRCTQATIEWLDETIASLQRLEKKTHLN</sequence>
<gene>
    <name evidence="1" type="ORF">Psal009_00144</name>
</gene>
<dbReference type="Pfam" id="PF10400">
    <property type="entry name" value="Vir_act_alpha_C"/>
    <property type="match status" value="1"/>
</dbReference>
<dbReference type="Pfam" id="PF03551">
    <property type="entry name" value="PadR"/>
    <property type="match status" value="1"/>
</dbReference>
<reference evidence="1 2" key="1">
    <citation type="submission" date="2019-04" db="EMBL/GenBank/DDBJ databases">
        <title>Complete genome sequencing of Piscirickettsia salmonis strain Psal-009.</title>
        <authorList>
            <person name="Schober I."/>
            <person name="Bunk B."/>
            <person name="Sproer C."/>
            <person name="Carril G.P."/>
            <person name="Riedel T."/>
            <person name="Flores-Herrera P.A."/>
            <person name="Nourdin-Galindo G."/>
            <person name="Marshall S.H."/>
            <person name="Overmann J."/>
        </authorList>
    </citation>
    <scope>NUCLEOTIDE SEQUENCE [LARGE SCALE GENOMIC DNA]</scope>
    <source>
        <strain evidence="1 2">Psal-009</strain>
    </source>
</reference>
<proteinExistence type="predicted"/>
<dbReference type="InterPro" id="IPR036388">
    <property type="entry name" value="WH-like_DNA-bd_sf"/>
</dbReference>
<keyword evidence="2" id="KW-1185">Reference proteome</keyword>
<dbReference type="InterPro" id="IPR036390">
    <property type="entry name" value="WH_DNA-bd_sf"/>
</dbReference>
<dbReference type="AlphaFoldDB" id="A0A9Q6PYZ8"/>
<name>A0A9Q6PYZ8_PISSA</name>
<protein>
    <submittedName>
        <fullName evidence="1">Transcriptional regulator, Acidobacterial, PadR-family</fullName>
    </submittedName>
</protein>